<feature type="domain" description="Nudix hydrolase" evidence="2">
    <location>
        <begin position="11"/>
        <end position="143"/>
    </location>
</feature>
<dbReference type="CDD" id="cd04673">
    <property type="entry name" value="NUDIX_ADPRase"/>
    <property type="match status" value="1"/>
</dbReference>
<dbReference type="EC" id="3.6.1.13" evidence="3"/>
<name>A0A3B1AEP7_9ZZZZ</name>
<organism evidence="3">
    <name type="scientific">hydrothermal vent metagenome</name>
    <dbReference type="NCBI Taxonomy" id="652676"/>
    <lineage>
        <taxon>unclassified sequences</taxon>
        <taxon>metagenomes</taxon>
        <taxon>ecological metagenomes</taxon>
    </lineage>
</organism>
<dbReference type="InterPro" id="IPR000086">
    <property type="entry name" value="NUDIX_hydrolase_dom"/>
</dbReference>
<dbReference type="GO" id="GO:0047631">
    <property type="term" value="F:ADP-ribose diphosphatase activity"/>
    <property type="evidence" value="ECO:0007669"/>
    <property type="project" value="UniProtKB-EC"/>
</dbReference>
<dbReference type="AlphaFoldDB" id="A0A3B1AEP7"/>
<sequence length="146" mass="16594">MPPKIITQDNITRIGIGAVVFRDDAVLLVKRRNPPNKGQWAIPGGKVRFLEPLKVAVAREILEETGIVIEVQEPIYTFEVISSNKEKTAMEALHYVVIDYRAEYLSGEVLAADDAQSAAWINREDYKNLDINQETRTLLHEKFNFP</sequence>
<accession>A0A3B1AEP7</accession>
<proteinExistence type="predicted"/>
<dbReference type="PROSITE" id="PS51462">
    <property type="entry name" value="NUDIX"/>
    <property type="match status" value="1"/>
</dbReference>
<dbReference type="InterPro" id="IPR020084">
    <property type="entry name" value="NUDIX_hydrolase_CS"/>
</dbReference>
<gene>
    <name evidence="3" type="ORF">MNBD_GAMMA21-1260</name>
</gene>
<dbReference type="PANTHER" id="PTHR43736">
    <property type="entry name" value="ADP-RIBOSE PYROPHOSPHATASE"/>
    <property type="match status" value="1"/>
</dbReference>
<dbReference type="PROSITE" id="PS00893">
    <property type="entry name" value="NUDIX_BOX"/>
    <property type="match status" value="1"/>
</dbReference>
<dbReference type="Gene3D" id="3.90.79.10">
    <property type="entry name" value="Nucleoside Triphosphate Pyrophosphohydrolase"/>
    <property type="match status" value="1"/>
</dbReference>
<dbReference type="EMBL" id="UOFR01000014">
    <property type="protein sequence ID" value="VAW92364.1"/>
    <property type="molecule type" value="Genomic_DNA"/>
</dbReference>
<evidence type="ECO:0000256" key="1">
    <source>
        <dbReference type="ARBA" id="ARBA00022801"/>
    </source>
</evidence>
<dbReference type="SUPFAM" id="SSF55811">
    <property type="entry name" value="Nudix"/>
    <property type="match status" value="1"/>
</dbReference>
<keyword evidence="1 3" id="KW-0378">Hydrolase</keyword>
<dbReference type="InterPro" id="IPR015797">
    <property type="entry name" value="NUDIX_hydrolase-like_dom_sf"/>
</dbReference>
<dbReference type="PANTHER" id="PTHR43736:SF1">
    <property type="entry name" value="DIHYDRONEOPTERIN TRIPHOSPHATE DIPHOSPHATASE"/>
    <property type="match status" value="1"/>
</dbReference>
<dbReference type="Pfam" id="PF00293">
    <property type="entry name" value="NUDIX"/>
    <property type="match status" value="1"/>
</dbReference>
<protein>
    <submittedName>
        <fullName evidence="3">ADP-ribose pyrophosphatase</fullName>
        <ecNumber evidence="3">3.6.1.13</ecNumber>
    </submittedName>
</protein>
<evidence type="ECO:0000313" key="3">
    <source>
        <dbReference type="EMBL" id="VAW92364.1"/>
    </source>
</evidence>
<reference evidence="3" key="1">
    <citation type="submission" date="2018-06" db="EMBL/GenBank/DDBJ databases">
        <authorList>
            <person name="Zhirakovskaya E."/>
        </authorList>
    </citation>
    <scope>NUCLEOTIDE SEQUENCE</scope>
</reference>
<evidence type="ECO:0000259" key="2">
    <source>
        <dbReference type="PROSITE" id="PS51462"/>
    </source>
</evidence>